<dbReference type="PANTHER" id="PTHR22603">
    <property type="entry name" value="CHOLINE/ETHANOALAMINE KINASE"/>
    <property type="match status" value="1"/>
</dbReference>
<keyword evidence="3" id="KW-1185">Reference proteome</keyword>
<evidence type="ECO:0000313" key="2">
    <source>
        <dbReference type="EMBL" id="OEY70925.1"/>
    </source>
</evidence>
<name>A0A1E7Q9R1_9GAMM</name>
<dbReference type="InterPro" id="IPR002575">
    <property type="entry name" value="Aminoglycoside_PTrfase"/>
</dbReference>
<organism evidence="2 3">
    <name type="scientific">Rheinheimera salexigens</name>
    <dbReference type="NCBI Taxonomy" id="1628148"/>
    <lineage>
        <taxon>Bacteria</taxon>
        <taxon>Pseudomonadati</taxon>
        <taxon>Pseudomonadota</taxon>
        <taxon>Gammaproteobacteria</taxon>
        <taxon>Chromatiales</taxon>
        <taxon>Chromatiaceae</taxon>
        <taxon>Rheinheimera</taxon>
    </lineage>
</organism>
<proteinExistence type="predicted"/>
<dbReference type="GO" id="GO:0006646">
    <property type="term" value="P:phosphatidylethanolamine biosynthetic process"/>
    <property type="evidence" value="ECO:0007669"/>
    <property type="project" value="TreeGrafter"/>
</dbReference>
<gene>
    <name evidence="2" type="ORF">BI198_03460</name>
</gene>
<dbReference type="PANTHER" id="PTHR22603:SF66">
    <property type="entry name" value="ETHANOLAMINE KINASE"/>
    <property type="match status" value="1"/>
</dbReference>
<reference evidence="3" key="1">
    <citation type="submission" date="2016-09" db="EMBL/GenBank/DDBJ databases">
        <authorList>
            <person name="Wan X."/>
            <person name="Hou S."/>
        </authorList>
    </citation>
    <scope>NUCLEOTIDE SEQUENCE [LARGE SCALE GENOMIC DNA]</scope>
    <source>
        <strain evidence="3">KH87</strain>
    </source>
</reference>
<dbReference type="Pfam" id="PF01636">
    <property type="entry name" value="APH"/>
    <property type="match status" value="1"/>
</dbReference>
<evidence type="ECO:0000259" key="1">
    <source>
        <dbReference type="Pfam" id="PF01636"/>
    </source>
</evidence>
<dbReference type="Gene3D" id="3.90.1200.10">
    <property type="match status" value="1"/>
</dbReference>
<dbReference type="EMBL" id="MKEK01000001">
    <property type="protein sequence ID" value="OEY70925.1"/>
    <property type="molecule type" value="Genomic_DNA"/>
</dbReference>
<dbReference type="GO" id="GO:0005737">
    <property type="term" value="C:cytoplasm"/>
    <property type="evidence" value="ECO:0007669"/>
    <property type="project" value="TreeGrafter"/>
</dbReference>
<protein>
    <recommendedName>
        <fullName evidence="1">Aminoglycoside phosphotransferase domain-containing protein</fullName>
    </recommendedName>
</protein>
<dbReference type="SUPFAM" id="SSF56112">
    <property type="entry name" value="Protein kinase-like (PK-like)"/>
    <property type="match status" value="1"/>
</dbReference>
<accession>A0A1E7Q9R1</accession>
<feature type="domain" description="Aminoglycoside phosphotransferase" evidence="1">
    <location>
        <begin position="25"/>
        <end position="233"/>
    </location>
</feature>
<evidence type="ECO:0000313" key="3">
    <source>
        <dbReference type="Proteomes" id="UP000242258"/>
    </source>
</evidence>
<dbReference type="InterPro" id="IPR011009">
    <property type="entry name" value="Kinase-like_dom_sf"/>
</dbReference>
<dbReference type="GO" id="GO:0004305">
    <property type="term" value="F:ethanolamine kinase activity"/>
    <property type="evidence" value="ECO:0007669"/>
    <property type="project" value="TreeGrafter"/>
</dbReference>
<dbReference type="Gene3D" id="3.30.200.20">
    <property type="entry name" value="Phosphorylase Kinase, domain 1"/>
    <property type="match status" value="1"/>
</dbReference>
<dbReference type="Proteomes" id="UP000242258">
    <property type="component" value="Unassembled WGS sequence"/>
</dbReference>
<sequence length="286" mass="33472">MEHDCQRIAQLCKQLEFFANQQVQHIQPLSHGQSNKSYRISTDRAEFVLRCYPPKQYRCRQQELTIQHAAAADDLAPAPLCLNNHLQIMISDFIDIGEPFNYRQHDSKQLIQHIVKLHQLNVLTSVLQLEDYLQFQLSLVADKNLVDIVLFNQLQQAAKQLEALPQDTVLCHLDLHADNLLWAEQRLWLLDFEYSQQADSSLDLAAIIMHYQLDVKEQQQLLVDYIQLRRQARLHDSLLETLQLKIPLAKQLYSGFCWLWYVAIPGYETEAKHWQQQLQHLLAMPS</sequence>
<dbReference type="STRING" id="1628148.BI198_03460"/>
<dbReference type="AlphaFoldDB" id="A0A1E7Q9R1"/>
<comment type="caution">
    <text evidence="2">The sequence shown here is derived from an EMBL/GenBank/DDBJ whole genome shotgun (WGS) entry which is preliminary data.</text>
</comment>